<dbReference type="Gene3D" id="3.40.50.2300">
    <property type="match status" value="2"/>
</dbReference>
<comment type="caution">
    <text evidence="6">The sequence shown here is derived from an EMBL/GenBank/DDBJ whole genome shotgun (WGS) entry which is preliminary data.</text>
</comment>
<evidence type="ECO:0000256" key="2">
    <source>
        <dbReference type="ARBA" id="ARBA00022729"/>
    </source>
</evidence>
<feature type="domain" description="Leucine-binding protein" evidence="5">
    <location>
        <begin position="31"/>
        <end position="381"/>
    </location>
</feature>
<keyword evidence="3" id="KW-0029">Amino-acid transport</keyword>
<keyword evidence="7" id="KW-1185">Reference proteome</keyword>
<protein>
    <submittedName>
        <fullName evidence="6">Amino acid ABC transporter substrate-binding protein</fullName>
    </submittedName>
</protein>
<keyword evidence="3" id="KW-0813">Transport</keyword>
<dbReference type="InterPro" id="IPR051010">
    <property type="entry name" value="BCAA_transport"/>
</dbReference>
<organism evidence="6 7">
    <name type="scientific">Nitratireductor rhodophyticola</name>
    <dbReference type="NCBI Taxonomy" id="2854036"/>
    <lineage>
        <taxon>Bacteria</taxon>
        <taxon>Pseudomonadati</taxon>
        <taxon>Pseudomonadota</taxon>
        <taxon>Alphaproteobacteria</taxon>
        <taxon>Hyphomicrobiales</taxon>
        <taxon>Phyllobacteriaceae</taxon>
        <taxon>Nitratireductor</taxon>
    </lineage>
</organism>
<feature type="chain" id="PRO_5046276155" evidence="4">
    <location>
        <begin position="29"/>
        <end position="410"/>
    </location>
</feature>
<keyword evidence="2 4" id="KW-0732">Signal</keyword>
<dbReference type="SUPFAM" id="SSF53822">
    <property type="entry name" value="Periplasmic binding protein-like I"/>
    <property type="match status" value="1"/>
</dbReference>
<dbReference type="InterPro" id="IPR028082">
    <property type="entry name" value="Peripla_BP_I"/>
</dbReference>
<dbReference type="PANTHER" id="PTHR30483">
    <property type="entry name" value="LEUCINE-SPECIFIC-BINDING PROTEIN"/>
    <property type="match status" value="1"/>
</dbReference>
<comment type="similarity">
    <text evidence="1">Belongs to the leucine-binding protein family.</text>
</comment>
<name>A0ABS7RBU1_9HYPH</name>
<evidence type="ECO:0000256" key="4">
    <source>
        <dbReference type="SAM" id="SignalP"/>
    </source>
</evidence>
<dbReference type="InterPro" id="IPR028081">
    <property type="entry name" value="Leu-bd"/>
</dbReference>
<feature type="signal peptide" evidence="4">
    <location>
        <begin position="1"/>
        <end position="28"/>
    </location>
</feature>
<evidence type="ECO:0000256" key="1">
    <source>
        <dbReference type="ARBA" id="ARBA00010062"/>
    </source>
</evidence>
<evidence type="ECO:0000259" key="5">
    <source>
        <dbReference type="Pfam" id="PF13458"/>
    </source>
</evidence>
<dbReference type="Proteomes" id="UP000777661">
    <property type="component" value="Unassembled WGS sequence"/>
</dbReference>
<evidence type="ECO:0000313" key="6">
    <source>
        <dbReference type="EMBL" id="MBY8917845.1"/>
    </source>
</evidence>
<reference evidence="6 7" key="1">
    <citation type="submission" date="2021-06" db="EMBL/GenBank/DDBJ databases">
        <title>Nitratireductor porphyridii sp. nov., isolated from a small marine red alga, Porphyridium purpureum in South Korea.</title>
        <authorList>
            <person name="Kim K.H."/>
            <person name="Kristyanto S."/>
            <person name="Jeon C.O."/>
        </authorList>
    </citation>
    <scope>NUCLEOTIDE SEQUENCE [LARGE SCALE GENOMIC DNA]</scope>
    <source>
        <strain evidence="6 7">R6</strain>
    </source>
</reference>
<dbReference type="EMBL" id="JAHSQO010000004">
    <property type="protein sequence ID" value="MBY8917845.1"/>
    <property type="molecule type" value="Genomic_DNA"/>
</dbReference>
<gene>
    <name evidence="6" type="ORF">KVG22_14665</name>
</gene>
<proteinExistence type="inferred from homology"/>
<dbReference type="Pfam" id="PF13458">
    <property type="entry name" value="Peripla_BP_6"/>
    <property type="match status" value="1"/>
</dbReference>
<accession>A0ABS7RBU1</accession>
<dbReference type="PANTHER" id="PTHR30483:SF37">
    <property type="entry name" value="ABC TRANSPORTER SUBSTRATE-BINDING PROTEIN"/>
    <property type="match status" value="1"/>
</dbReference>
<evidence type="ECO:0000256" key="3">
    <source>
        <dbReference type="ARBA" id="ARBA00022970"/>
    </source>
</evidence>
<sequence length="410" mass="44531">MPMWNMTKRSFMAGTLLACFALPVAGQAQEKIRIGMTVSSSGNFALASQSGVRGVEIWVDEVNANGGLEVNGEKRLVELVKRDDRSDKQMVARVYEDLIANENVDVLMAPFGSTLTAAAATVTERLGKFMVIWSAASDALYDQGFKNIVSATQMPVSRMPSAGLEAAAALGNKKVAIVNVDEPFPAGLADGAEAIAEKLGMEVVLKEDYPKGTKDFSLLLQKARAAGADVFFPTSYEGDLISMVRQMHQMNVNFPFSFMVYASTPQFIEIGDDAQYIYSHTNFHPTINWEVNAGLDREGFLAAYEKLFPAVSYEPDFQTVLAYGAAVIAGEIIENAESLDAADMKKAAMELSDNLTVLAGPYAIDETGKQLKMPFPVVQLQPGKGLVTVWPEEVAVAEPVYPIPGWDQRD</sequence>
<dbReference type="CDD" id="cd06338">
    <property type="entry name" value="PBP1_ABC_ligand_binding-like"/>
    <property type="match status" value="1"/>
</dbReference>
<evidence type="ECO:0000313" key="7">
    <source>
        <dbReference type="Proteomes" id="UP000777661"/>
    </source>
</evidence>